<reference evidence="13" key="1">
    <citation type="journal article" date="2020" name="Stud. Mycol.">
        <title>101 Dothideomycetes genomes: a test case for predicting lifestyles and emergence of pathogens.</title>
        <authorList>
            <person name="Haridas S."/>
            <person name="Albert R."/>
            <person name="Binder M."/>
            <person name="Bloem J."/>
            <person name="Labutti K."/>
            <person name="Salamov A."/>
            <person name="Andreopoulos B."/>
            <person name="Baker S."/>
            <person name="Barry K."/>
            <person name="Bills G."/>
            <person name="Bluhm B."/>
            <person name="Cannon C."/>
            <person name="Castanera R."/>
            <person name="Culley D."/>
            <person name="Daum C."/>
            <person name="Ezra D."/>
            <person name="Gonzalez J."/>
            <person name="Henrissat B."/>
            <person name="Kuo A."/>
            <person name="Liang C."/>
            <person name="Lipzen A."/>
            <person name="Lutzoni F."/>
            <person name="Magnuson J."/>
            <person name="Mondo S."/>
            <person name="Nolan M."/>
            <person name="Ohm R."/>
            <person name="Pangilinan J."/>
            <person name="Park H.-J."/>
            <person name="Ramirez L."/>
            <person name="Alfaro M."/>
            <person name="Sun H."/>
            <person name="Tritt A."/>
            <person name="Yoshinaga Y."/>
            <person name="Zwiers L.-H."/>
            <person name="Turgeon B."/>
            <person name="Goodwin S."/>
            <person name="Spatafora J."/>
            <person name="Crous P."/>
            <person name="Grigoriev I."/>
        </authorList>
    </citation>
    <scope>NUCLEOTIDE SEQUENCE</scope>
    <source>
        <strain evidence="13">CBS 115976</strain>
    </source>
</reference>
<evidence type="ECO:0000259" key="11">
    <source>
        <dbReference type="Pfam" id="PF04406"/>
    </source>
</evidence>
<keyword evidence="8 10" id="KW-0238">DNA-binding</keyword>
<dbReference type="GO" id="GO:0005524">
    <property type="term" value="F:ATP binding"/>
    <property type="evidence" value="ECO:0007669"/>
    <property type="project" value="InterPro"/>
</dbReference>
<dbReference type="EMBL" id="MU004231">
    <property type="protein sequence ID" value="KAF2672987.1"/>
    <property type="molecule type" value="Genomic_DNA"/>
</dbReference>
<comment type="cofactor">
    <cofactor evidence="2">
        <name>Mg(2+)</name>
        <dbReference type="ChEBI" id="CHEBI:18420"/>
    </cofactor>
</comment>
<dbReference type="PRINTS" id="PR01550">
    <property type="entry name" value="TOP6AFAMILY"/>
</dbReference>
<evidence type="ECO:0000256" key="7">
    <source>
        <dbReference type="ARBA" id="ARBA00023029"/>
    </source>
</evidence>
<evidence type="ECO:0000256" key="1">
    <source>
        <dbReference type="ARBA" id="ARBA00000185"/>
    </source>
</evidence>
<keyword evidence="5" id="KW-0479">Metal-binding</keyword>
<evidence type="ECO:0000256" key="6">
    <source>
        <dbReference type="ARBA" id="ARBA00022842"/>
    </source>
</evidence>
<dbReference type="SUPFAM" id="SSF56726">
    <property type="entry name" value="DNA topoisomerase IV, alpha subunit"/>
    <property type="match status" value="1"/>
</dbReference>
<protein>
    <recommendedName>
        <fullName evidence="4">DNA topoisomerase (ATP-hydrolyzing)</fullName>
        <ecNumber evidence="4">5.6.2.2</ecNumber>
    </recommendedName>
</protein>
<dbReference type="OrthoDB" id="5377392at2759"/>
<keyword evidence="14" id="KW-1185">Reference proteome</keyword>
<dbReference type="InterPro" id="IPR036078">
    <property type="entry name" value="Spo11/TopoVI_A_sf"/>
</dbReference>
<dbReference type="Gene3D" id="3.40.1360.10">
    <property type="match status" value="1"/>
</dbReference>
<keyword evidence="6" id="KW-0460">Magnesium</keyword>
<dbReference type="InterPro" id="IPR002815">
    <property type="entry name" value="Spo11/TopoVI_A"/>
</dbReference>
<evidence type="ECO:0000256" key="8">
    <source>
        <dbReference type="ARBA" id="ARBA00023125"/>
    </source>
</evidence>
<dbReference type="InterPro" id="IPR034136">
    <property type="entry name" value="TOPRIM_Topo6A/Spo11"/>
</dbReference>
<evidence type="ECO:0000256" key="3">
    <source>
        <dbReference type="ARBA" id="ARBA00006559"/>
    </source>
</evidence>
<organism evidence="13 14">
    <name type="scientific">Microthyrium microscopicum</name>
    <dbReference type="NCBI Taxonomy" id="703497"/>
    <lineage>
        <taxon>Eukaryota</taxon>
        <taxon>Fungi</taxon>
        <taxon>Dikarya</taxon>
        <taxon>Ascomycota</taxon>
        <taxon>Pezizomycotina</taxon>
        <taxon>Dothideomycetes</taxon>
        <taxon>Dothideomycetes incertae sedis</taxon>
        <taxon>Microthyriales</taxon>
        <taxon>Microthyriaceae</taxon>
        <taxon>Microthyrium</taxon>
    </lineage>
</organism>
<accession>A0A6A6UNI2</accession>
<dbReference type="InterPro" id="IPR013049">
    <property type="entry name" value="Spo11/TopoVI_A_N"/>
</dbReference>
<dbReference type="CDD" id="cd00223">
    <property type="entry name" value="TOPRIM_TopoIIB_SPO"/>
    <property type="match status" value="1"/>
</dbReference>
<dbReference type="GO" id="GO:0042138">
    <property type="term" value="P:meiotic DNA double-strand break formation"/>
    <property type="evidence" value="ECO:0007669"/>
    <property type="project" value="TreeGrafter"/>
</dbReference>
<dbReference type="PANTHER" id="PTHR10848">
    <property type="entry name" value="MEIOTIC RECOMBINATION PROTEIN SPO11"/>
    <property type="match status" value="1"/>
</dbReference>
<evidence type="ECO:0000256" key="2">
    <source>
        <dbReference type="ARBA" id="ARBA00001946"/>
    </source>
</evidence>
<dbReference type="EC" id="5.6.2.2" evidence="4"/>
<dbReference type="AlphaFoldDB" id="A0A6A6UNI2"/>
<keyword evidence="7 10" id="KW-0799">Topoisomerase</keyword>
<dbReference type="GO" id="GO:0046872">
    <property type="term" value="F:metal ion binding"/>
    <property type="evidence" value="ECO:0007669"/>
    <property type="project" value="UniProtKB-KW"/>
</dbReference>
<dbReference type="PANTHER" id="PTHR10848:SF0">
    <property type="entry name" value="MEIOTIC RECOMBINATION PROTEIN SPO11"/>
    <property type="match status" value="1"/>
</dbReference>
<feature type="active site" description="O-(5'-phospho-DNA)-tyrosine intermediate" evidence="10">
    <location>
        <position position="19"/>
    </location>
</feature>
<dbReference type="GO" id="GO:0003677">
    <property type="term" value="F:DNA binding"/>
    <property type="evidence" value="ECO:0007669"/>
    <property type="project" value="UniProtKB-UniRule"/>
</dbReference>
<dbReference type="Pfam" id="PF04406">
    <property type="entry name" value="TP6A_N"/>
    <property type="match status" value="1"/>
</dbReference>
<evidence type="ECO:0000313" key="13">
    <source>
        <dbReference type="EMBL" id="KAF2672987.1"/>
    </source>
</evidence>
<evidence type="ECO:0000256" key="9">
    <source>
        <dbReference type="ARBA" id="ARBA00023235"/>
    </source>
</evidence>
<feature type="domain" description="Spo11/DNA topoisomerase VI subunit A N-terminal" evidence="11">
    <location>
        <begin position="1"/>
        <end position="51"/>
    </location>
</feature>
<comment type="similarity">
    <text evidence="3 10">Belongs to the TOP6A family.</text>
</comment>
<dbReference type="InterPro" id="IPR036388">
    <property type="entry name" value="WH-like_DNA-bd_sf"/>
</dbReference>
<name>A0A6A6UNI2_9PEZI</name>
<evidence type="ECO:0000259" key="12">
    <source>
        <dbReference type="Pfam" id="PF21180"/>
    </source>
</evidence>
<dbReference type="PROSITE" id="PS52041">
    <property type="entry name" value="TOPO_IIB"/>
    <property type="match status" value="1"/>
</dbReference>
<dbReference type="Gene3D" id="1.10.10.10">
    <property type="entry name" value="Winged helix-like DNA-binding domain superfamily/Winged helix DNA-binding domain"/>
    <property type="match status" value="1"/>
</dbReference>
<evidence type="ECO:0000313" key="14">
    <source>
        <dbReference type="Proteomes" id="UP000799302"/>
    </source>
</evidence>
<gene>
    <name evidence="13" type="ORF">BT63DRAFT_142091</name>
</gene>
<dbReference type="GO" id="GO:0007131">
    <property type="term" value="P:reciprocal meiotic recombination"/>
    <property type="evidence" value="ECO:0007669"/>
    <property type="project" value="TreeGrafter"/>
</dbReference>
<evidence type="ECO:0000256" key="4">
    <source>
        <dbReference type="ARBA" id="ARBA00012895"/>
    </source>
</evidence>
<proteinExistence type="inferred from homology"/>
<feature type="domain" description="Topoisomerase 6 subunit A/Spo11 TOPRIM" evidence="12">
    <location>
        <begin position="101"/>
        <end position="277"/>
    </location>
</feature>
<evidence type="ECO:0000256" key="10">
    <source>
        <dbReference type="PROSITE-ProRule" id="PRU01385"/>
    </source>
</evidence>
<dbReference type="Pfam" id="PF21180">
    <property type="entry name" value="TOP6A-Spo11_Toprim"/>
    <property type="match status" value="1"/>
</dbReference>
<evidence type="ECO:0000256" key="5">
    <source>
        <dbReference type="ARBA" id="ARBA00022723"/>
    </source>
</evidence>
<dbReference type="Proteomes" id="UP000799302">
    <property type="component" value="Unassembled WGS sequence"/>
</dbReference>
<dbReference type="GO" id="GO:0000228">
    <property type="term" value="C:nuclear chromosome"/>
    <property type="evidence" value="ECO:0007669"/>
    <property type="project" value="TreeGrafter"/>
</dbReference>
<dbReference type="GO" id="GO:0000706">
    <property type="term" value="P:meiotic DNA double-strand break processing"/>
    <property type="evidence" value="ECO:0007669"/>
    <property type="project" value="TreeGrafter"/>
</dbReference>
<dbReference type="GO" id="GO:0003918">
    <property type="term" value="F:DNA topoisomerase type II (double strand cut, ATP-hydrolyzing) activity"/>
    <property type="evidence" value="ECO:0007669"/>
    <property type="project" value="UniProtKB-UniRule"/>
</dbReference>
<sequence>MIHETLTQSIVLTKRDLYYRDPALFENQETVDRYVDSIARTFGVTRSLLNISATAKGLVVGAFTLQRGDGTSIEGCSSRSGILITALAPEDTIEMSMVRWILVVEKDATFRALVESPFWAEISQEGMLISAKGYPDILTRQFLHLASTPSPTRPNPPPVYGLFDYDPDGLAILNTYKYSSANLQHESAVNGAATGQLIALECSSMRWLGVRSSALQPAITGDQHGLLPLTPRDRRKATLMLNREPFCQGGSEPEWRRELQKMLMLNIKAEIQILEEREGGLSEWLMEQELGDLGFESLFEDEVT</sequence>
<comment type="catalytic activity">
    <reaction evidence="1 10">
        <text>ATP-dependent breakage, passage and rejoining of double-stranded DNA.</text>
        <dbReference type="EC" id="5.6.2.2"/>
    </reaction>
</comment>
<keyword evidence="9 10" id="KW-0413">Isomerase</keyword>